<evidence type="ECO:0000256" key="4">
    <source>
        <dbReference type="ARBA" id="ARBA00023163"/>
    </source>
</evidence>
<dbReference type="GO" id="GO:0006351">
    <property type="term" value="P:DNA-templated transcription"/>
    <property type="evidence" value="ECO:0007669"/>
    <property type="project" value="InterPro"/>
</dbReference>
<dbReference type="PANTHER" id="PTHR47338">
    <property type="entry name" value="ZN(II)2CYS6 TRANSCRIPTION FACTOR (EUROFUNG)-RELATED"/>
    <property type="match status" value="1"/>
</dbReference>
<sequence length="748" mass="83930">MPKVPTEASNLAKASPSGLNAHVLKRNQACHQCRRRKLKCDANRPCSTCVRSHRNAVNHAPNPAEVPQLECTFDEVPEEAVPTPTKMARTRMEKMESRISELESLLQQERANNTKSRSHSTATFNTSRLEGQWEALSPAEAVPEIKTSGRTVSDMAIGELENPSENMNISPTTTPARFEFKFGGVMSVTNLESSSPQISSETNSTGKTEFNGSPQSSAVNQLYWPHWPEGLPAPALLHHLVEMFFAFHPHAGLLFHAPTFMASLMLPSSHPNFPLVSILHAICAVGSMYTVAVPQPPRPDFTQIPPDELFNNRHKARMGITDSFGEKQAKLAMLTLNISSSFGERLFECLQANVVVNWFYYSHAKWSELFMSSARALRSLVPLGINMCPPFHSISKVLRTPSIIPPAQTVVEDEMRRNTFWLAYCGERLHSCGHGWASCLDDQDISQLLPVRRDQFEEGTLVPPHQRQWAHTADVLLRHCAEQTDSFILYVKASMLLSKVKTFNLRFRTRNFAGDPDMTVLPGTPDLQEENGQRIDPRATKAFQSIDKLVETFVENFPRGFNDAVVNNLVDTHLFTACVAPHIARIMLHDPHANLKRVRCSSRQRILEAARAVLQHTYSVQSTSFDLTLSDNFIAFAWHMTGRVLVRFLKSAKDENDHTAIKTFRTELEFIRIALANVGERLPLAYRYAKMLDDILLRTVGVSEELDMNMSTVAVPRVLSAPSNLYEGMTYEDGQDGLRFVDVIPPML</sequence>
<dbReference type="PANTHER" id="PTHR47338:SF29">
    <property type="entry name" value="ZN(2)-C6 FUNGAL-TYPE DOMAIN-CONTAINING PROTEIN"/>
    <property type="match status" value="1"/>
</dbReference>
<proteinExistence type="predicted"/>
<evidence type="ECO:0000256" key="1">
    <source>
        <dbReference type="ARBA" id="ARBA00004123"/>
    </source>
</evidence>
<keyword evidence="5" id="KW-0539">Nucleus</keyword>
<dbReference type="GO" id="GO:0005634">
    <property type="term" value="C:nucleus"/>
    <property type="evidence" value="ECO:0007669"/>
    <property type="project" value="UniProtKB-SubCell"/>
</dbReference>
<comment type="subcellular location">
    <subcellularLocation>
        <location evidence="1">Nucleus</location>
    </subcellularLocation>
</comment>
<dbReference type="CDD" id="cd00067">
    <property type="entry name" value="GAL4"/>
    <property type="match status" value="1"/>
</dbReference>
<dbReference type="VEuPathDB" id="FungiDB:BD410DRAFT_227200"/>
<evidence type="ECO:0000256" key="6">
    <source>
        <dbReference type="SAM" id="Coils"/>
    </source>
</evidence>
<dbReference type="Proteomes" id="UP000294933">
    <property type="component" value="Unassembled WGS sequence"/>
</dbReference>
<dbReference type="CDD" id="cd12148">
    <property type="entry name" value="fungal_TF_MHR"/>
    <property type="match status" value="1"/>
</dbReference>
<name>A0A4Y7QNR6_9AGAM</name>
<dbReference type="STRING" id="50990.A0A4Y7QNR6"/>
<evidence type="ECO:0000313" key="10">
    <source>
        <dbReference type="Proteomes" id="UP000294933"/>
    </source>
</evidence>
<dbReference type="AlphaFoldDB" id="A0A4Y7QNR6"/>
<dbReference type="Pfam" id="PF04082">
    <property type="entry name" value="Fungal_trans"/>
    <property type="match status" value="1"/>
</dbReference>
<keyword evidence="6" id="KW-0175">Coiled coil</keyword>
<accession>A0A4Y7QNR6</accession>
<keyword evidence="10" id="KW-1185">Reference proteome</keyword>
<reference evidence="9 10" key="1">
    <citation type="submission" date="2018-06" db="EMBL/GenBank/DDBJ databases">
        <title>A transcriptomic atlas of mushroom development highlights an independent origin of complex multicellularity.</title>
        <authorList>
            <consortium name="DOE Joint Genome Institute"/>
            <person name="Krizsan K."/>
            <person name="Almasi E."/>
            <person name="Merenyi Z."/>
            <person name="Sahu N."/>
            <person name="Viragh M."/>
            <person name="Koszo T."/>
            <person name="Mondo S."/>
            <person name="Kiss B."/>
            <person name="Balint B."/>
            <person name="Kues U."/>
            <person name="Barry K."/>
            <person name="Hegedus J.C."/>
            <person name="Henrissat B."/>
            <person name="Johnson J."/>
            <person name="Lipzen A."/>
            <person name="Ohm R."/>
            <person name="Nagy I."/>
            <person name="Pangilinan J."/>
            <person name="Yan J."/>
            <person name="Xiong Y."/>
            <person name="Grigoriev I.V."/>
            <person name="Hibbett D.S."/>
            <person name="Nagy L.G."/>
        </authorList>
    </citation>
    <scope>NUCLEOTIDE SEQUENCE [LARGE SCALE GENOMIC DNA]</scope>
    <source>
        <strain evidence="9 10">SZMC22713</strain>
    </source>
</reference>
<feature type="coiled-coil region" evidence="6">
    <location>
        <begin position="85"/>
        <end position="112"/>
    </location>
</feature>
<evidence type="ECO:0000259" key="8">
    <source>
        <dbReference type="PROSITE" id="PS50048"/>
    </source>
</evidence>
<feature type="region of interest" description="Disordered" evidence="7">
    <location>
        <begin position="193"/>
        <end position="214"/>
    </location>
</feature>
<dbReference type="InterPro" id="IPR050815">
    <property type="entry name" value="TF_fung"/>
</dbReference>
<dbReference type="SMART" id="SM00066">
    <property type="entry name" value="GAL4"/>
    <property type="match status" value="1"/>
</dbReference>
<dbReference type="GO" id="GO:0008270">
    <property type="term" value="F:zinc ion binding"/>
    <property type="evidence" value="ECO:0007669"/>
    <property type="project" value="InterPro"/>
</dbReference>
<dbReference type="GO" id="GO:0003677">
    <property type="term" value="F:DNA binding"/>
    <property type="evidence" value="ECO:0007669"/>
    <property type="project" value="InterPro"/>
</dbReference>
<dbReference type="EMBL" id="ML170157">
    <property type="protein sequence ID" value="TDL28499.1"/>
    <property type="molecule type" value="Genomic_DNA"/>
</dbReference>
<feature type="domain" description="Zn(2)-C6 fungal-type" evidence="8">
    <location>
        <begin position="29"/>
        <end position="73"/>
    </location>
</feature>
<dbReference type="SUPFAM" id="SSF57701">
    <property type="entry name" value="Zn2/Cys6 DNA-binding domain"/>
    <property type="match status" value="1"/>
</dbReference>
<dbReference type="Pfam" id="PF00172">
    <property type="entry name" value="Zn_clus"/>
    <property type="match status" value="1"/>
</dbReference>
<evidence type="ECO:0000256" key="3">
    <source>
        <dbReference type="ARBA" id="ARBA00023015"/>
    </source>
</evidence>
<keyword evidence="4" id="KW-0804">Transcription</keyword>
<dbReference type="GO" id="GO:0000981">
    <property type="term" value="F:DNA-binding transcription factor activity, RNA polymerase II-specific"/>
    <property type="evidence" value="ECO:0007669"/>
    <property type="project" value="InterPro"/>
</dbReference>
<dbReference type="InterPro" id="IPR007219">
    <property type="entry name" value="XnlR_reg_dom"/>
</dbReference>
<organism evidence="9 10">
    <name type="scientific">Rickenella mellea</name>
    <dbReference type="NCBI Taxonomy" id="50990"/>
    <lineage>
        <taxon>Eukaryota</taxon>
        <taxon>Fungi</taxon>
        <taxon>Dikarya</taxon>
        <taxon>Basidiomycota</taxon>
        <taxon>Agaricomycotina</taxon>
        <taxon>Agaricomycetes</taxon>
        <taxon>Hymenochaetales</taxon>
        <taxon>Rickenellaceae</taxon>
        <taxon>Rickenella</taxon>
    </lineage>
</organism>
<evidence type="ECO:0000256" key="2">
    <source>
        <dbReference type="ARBA" id="ARBA00022723"/>
    </source>
</evidence>
<keyword evidence="2" id="KW-0479">Metal-binding</keyword>
<dbReference type="InterPro" id="IPR001138">
    <property type="entry name" value="Zn2Cys6_DnaBD"/>
</dbReference>
<dbReference type="Gene3D" id="4.10.240.10">
    <property type="entry name" value="Zn(2)-C6 fungal-type DNA-binding domain"/>
    <property type="match status" value="1"/>
</dbReference>
<dbReference type="SMART" id="SM00906">
    <property type="entry name" value="Fungal_trans"/>
    <property type="match status" value="1"/>
</dbReference>
<keyword evidence="3" id="KW-0805">Transcription regulation</keyword>
<evidence type="ECO:0000256" key="5">
    <source>
        <dbReference type="ARBA" id="ARBA00023242"/>
    </source>
</evidence>
<gene>
    <name evidence="9" type="ORF">BD410DRAFT_227200</name>
</gene>
<evidence type="ECO:0000313" key="9">
    <source>
        <dbReference type="EMBL" id="TDL28499.1"/>
    </source>
</evidence>
<dbReference type="InterPro" id="IPR036864">
    <property type="entry name" value="Zn2-C6_fun-type_DNA-bd_sf"/>
</dbReference>
<evidence type="ECO:0000256" key="7">
    <source>
        <dbReference type="SAM" id="MobiDB-lite"/>
    </source>
</evidence>
<dbReference type="OrthoDB" id="39175at2759"/>
<protein>
    <recommendedName>
        <fullName evidence="8">Zn(2)-C6 fungal-type domain-containing protein</fullName>
    </recommendedName>
</protein>
<dbReference type="PROSITE" id="PS50048">
    <property type="entry name" value="ZN2_CY6_FUNGAL_2"/>
    <property type="match status" value="1"/>
</dbReference>